<dbReference type="EMBL" id="WUYX01000070">
    <property type="protein sequence ID" value="MXV64371.1"/>
    <property type="molecule type" value="Genomic_DNA"/>
</dbReference>
<evidence type="ECO:0000313" key="4">
    <source>
        <dbReference type="Proteomes" id="UP000434101"/>
    </source>
</evidence>
<comment type="caution">
    <text evidence="3">The sequence shown here is derived from an EMBL/GenBank/DDBJ whole genome shotgun (WGS) entry which is preliminary data.</text>
</comment>
<sequence>MSTEQMSHATQTTAESDVTVIDPRAPRFGQSITATLLLVGVVLAEPVLIYTVAVILGLATVSRWRLDLYRLSWEYVVIPVLGRPNEPEPAAPHRFAKLLGATGAVAASLFLIAGISTGGFAIATAVGLLAGLAATTGFCLGCRMYRQVSFLRSRGVL</sequence>
<dbReference type="OrthoDB" id="275803at2157"/>
<organism evidence="3 4">
    <name type="scientific">Natronorubrum halalkaliphilum</name>
    <dbReference type="NCBI Taxonomy" id="2691917"/>
    <lineage>
        <taxon>Archaea</taxon>
        <taxon>Methanobacteriati</taxon>
        <taxon>Methanobacteriota</taxon>
        <taxon>Stenosarchaea group</taxon>
        <taxon>Halobacteria</taxon>
        <taxon>Halobacteriales</taxon>
        <taxon>Natrialbaceae</taxon>
        <taxon>Natronorubrum</taxon>
    </lineage>
</organism>
<keyword evidence="1" id="KW-0472">Membrane</keyword>
<feature type="transmembrane region" description="Helical" evidence="1">
    <location>
        <begin position="36"/>
        <end position="61"/>
    </location>
</feature>
<evidence type="ECO:0000259" key="2">
    <source>
        <dbReference type="Pfam" id="PF14340"/>
    </source>
</evidence>
<dbReference type="Proteomes" id="UP000434101">
    <property type="component" value="Unassembled WGS sequence"/>
</dbReference>
<dbReference type="AlphaFoldDB" id="A0A6B0VRA4"/>
<accession>A0A6B0VRA4</accession>
<keyword evidence="1" id="KW-1133">Transmembrane helix</keyword>
<evidence type="ECO:0000313" key="3">
    <source>
        <dbReference type="EMBL" id="MXV64371.1"/>
    </source>
</evidence>
<name>A0A6B0VRA4_9EURY</name>
<feature type="transmembrane region" description="Helical" evidence="1">
    <location>
        <begin position="121"/>
        <end position="145"/>
    </location>
</feature>
<feature type="domain" description="DUF4395" evidence="2">
    <location>
        <begin position="21"/>
        <end position="148"/>
    </location>
</feature>
<gene>
    <name evidence="3" type="ORF">GS429_20330</name>
</gene>
<dbReference type="Pfam" id="PF14340">
    <property type="entry name" value="DUF4395"/>
    <property type="match status" value="1"/>
</dbReference>
<feature type="transmembrane region" description="Helical" evidence="1">
    <location>
        <begin position="95"/>
        <end position="115"/>
    </location>
</feature>
<dbReference type="InterPro" id="IPR025508">
    <property type="entry name" value="DUF4395"/>
</dbReference>
<keyword evidence="1" id="KW-0812">Transmembrane</keyword>
<protein>
    <submittedName>
        <fullName evidence="3">DUF4395 family protein</fullName>
    </submittedName>
</protein>
<reference evidence="3 4" key="1">
    <citation type="submission" date="2020-01" db="EMBL/GenBank/DDBJ databases">
        <title>Natronorubrum sp. JWXQ-INN 674 isolated from Inner Mongolia Autonomous Region of China.</title>
        <authorList>
            <person name="Xue Q."/>
        </authorList>
    </citation>
    <scope>NUCLEOTIDE SEQUENCE [LARGE SCALE GENOMIC DNA]</scope>
    <source>
        <strain evidence="3 4">JWXQ-INN-674</strain>
    </source>
</reference>
<evidence type="ECO:0000256" key="1">
    <source>
        <dbReference type="SAM" id="Phobius"/>
    </source>
</evidence>
<dbReference type="InterPro" id="IPR016942">
    <property type="entry name" value="UCP030042"/>
</dbReference>
<proteinExistence type="predicted"/>
<keyword evidence="4" id="KW-1185">Reference proteome</keyword>
<dbReference type="RefSeq" id="WP_160067612.1">
    <property type="nucleotide sequence ID" value="NZ_WUYX01000070.1"/>
</dbReference>
<dbReference type="PIRSF" id="PIRSF030042">
    <property type="entry name" value="UCP030042"/>
    <property type="match status" value="1"/>
</dbReference>